<dbReference type="Proteomes" id="UP000009022">
    <property type="component" value="Unassembled WGS sequence"/>
</dbReference>
<dbReference type="GO" id="GO:0006750">
    <property type="term" value="P:glutathione biosynthetic process"/>
    <property type="evidence" value="ECO:0000318"/>
    <property type="project" value="GO_Central"/>
</dbReference>
<evidence type="ECO:0000313" key="10">
    <source>
        <dbReference type="EMBL" id="EDV28135.1"/>
    </source>
</evidence>
<dbReference type="Gene3D" id="3.20.20.100">
    <property type="entry name" value="NADP-dependent oxidoreductase domain"/>
    <property type="match status" value="1"/>
</dbReference>
<sequence>MVSQATQKLYINTGNLTEWNRLKGKFSQSSKSELQKCVDGTLTAWKESVDIQSLKDQEILTCRHEQFPSKISSDSLNDFEISAKIFALSGKSFDVKDALEQVIQELGITKVDNATLSLPPSVTDFSSDVQDIWQMMEQFVDNGHIQEIGICDFDLNQLSQLHDWSKIKPATNSVNLSTCCVIPPELVLYAKENNVRLLTHADLRDILDADYVKTTLNNYFSSENDNWQPIWVARYTALIKHRGIIKSKGYILRCDRIED</sequence>
<name>B3RP58_TRIAD</name>
<evidence type="ECO:0000256" key="4">
    <source>
        <dbReference type="ARBA" id="ARBA00022684"/>
    </source>
</evidence>
<dbReference type="EMBL" id="DS985242">
    <property type="protein sequence ID" value="EDV28135.1"/>
    <property type="molecule type" value="Genomic_DNA"/>
</dbReference>
<dbReference type="OMA" id="AHEWIPL"/>
<gene>
    <name evidence="10" type="ORF">TRIADDRAFT_63651</name>
</gene>
<evidence type="ECO:0000256" key="1">
    <source>
        <dbReference type="ARBA" id="ARBA00005006"/>
    </source>
</evidence>
<reference evidence="10 11" key="1">
    <citation type="journal article" date="2008" name="Nature">
        <title>The Trichoplax genome and the nature of placozoans.</title>
        <authorList>
            <person name="Srivastava M."/>
            <person name="Begovic E."/>
            <person name="Chapman J."/>
            <person name="Putnam N.H."/>
            <person name="Hellsten U."/>
            <person name="Kawashima T."/>
            <person name="Kuo A."/>
            <person name="Mitros T."/>
            <person name="Salamov A."/>
            <person name="Carpenter M.L."/>
            <person name="Signorovitch A.Y."/>
            <person name="Moreno M.A."/>
            <person name="Kamm K."/>
            <person name="Grimwood J."/>
            <person name="Schmutz J."/>
            <person name="Shapiro H."/>
            <person name="Grigoriev I.V."/>
            <person name="Buss L.W."/>
            <person name="Schierwater B."/>
            <person name="Dellaporta S.L."/>
            <person name="Rokhsar D.S."/>
        </authorList>
    </citation>
    <scope>NUCLEOTIDE SEQUENCE [LARGE SCALE GENOMIC DNA]</scope>
    <source>
        <strain evidence="10 11">Grell-BS-1999</strain>
    </source>
</reference>
<accession>B3RP58</accession>
<dbReference type="GO" id="GO:0035226">
    <property type="term" value="F:glutamate-cysteine ligase catalytic subunit binding"/>
    <property type="evidence" value="ECO:0000318"/>
    <property type="project" value="GO_Central"/>
</dbReference>
<dbReference type="FunCoup" id="B3RP58">
    <property type="interactions" value="1605"/>
</dbReference>
<feature type="domain" description="NADP-dependent oxidoreductase" evidence="9">
    <location>
        <begin position="90"/>
        <end position="249"/>
    </location>
</feature>
<dbReference type="UniPathway" id="UPA00142">
    <property type="reaction ID" value="UER00209"/>
</dbReference>
<evidence type="ECO:0000256" key="8">
    <source>
        <dbReference type="ARBA" id="ARBA00032926"/>
    </source>
</evidence>
<dbReference type="eggNOG" id="KOG3023">
    <property type="taxonomic scope" value="Eukaryota"/>
</dbReference>
<comment type="similarity">
    <text evidence="2">Belongs to the aldo/keto reductase family. Glutamate--cysteine ligase light chain subfamily.</text>
</comment>
<dbReference type="PhylomeDB" id="B3RP58"/>
<evidence type="ECO:0000256" key="7">
    <source>
        <dbReference type="ARBA" id="ARBA00031732"/>
    </source>
</evidence>
<comment type="pathway">
    <text evidence="1">Sulfur metabolism; glutathione biosynthesis; glutathione from L-cysteine and L-glutamate: step 1/2.</text>
</comment>
<keyword evidence="11" id="KW-1185">Reference proteome</keyword>
<protein>
    <recommendedName>
        <fullName evidence="7">GCS light chain</fullName>
    </recommendedName>
    <alternativeName>
        <fullName evidence="5">Gamma-ECS regulatory subunit</fullName>
    </alternativeName>
    <alternativeName>
        <fullName evidence="8">Gamma-glutamylcysteine synthetase regulatory subunit</fullName>
    </alternativeName>
    <alternativeName>
        <fullName evidence="6">Glutamate--cysteine ligase modifier subunit</fullName>
    </alternativeName>
</protein>
<dbReference type="OrthoDB" id="5596051at2759"/>
<dbReference type="InterPro" id="IPR036812">
    <property type="entry name" value="NAD(P)_OxRdtase_dom_sf"/>
</dbReference>
<evidence type="ECO:0000256" key="6">
    <source>
        <dbReference type="ARBA" id="ARBA00031154"/>
    </source>
</evidence>
<dbReference type="RefSeq" id="XP_002109969.1">
    <property type="nucleotide sequence ID" value="XM_002109933.1"/>
</dbReference>
<dbReference type="HOGENOM" id="CLU_055657_1_0_1"/>
<evidence type="ECO:0000256" key="5">
    <source>
        <dbReference type="ARBA" id="ARBA00030406"/>
    </source>
</evidence>
<evidence type="ECO:0000256" key="2">
    <source>
        <dbReference type="ARBA" id="ARBA00008612"/>
    </source>
</evidence>
<evidence type="ECO:0000259" key="9">
    <source>
        <dbReference type="Pfam" id="PF00248"/>
    </source>
</evidence>
<dbReference type="InterPro" id="IPR032963">
    <property type="entry name" value="Gclm"/>
</dbReference>
<proteinExistence type="inferred from homology"/>
<dbReference type="Pfam" id="PF00248">
    <property type="entry name" value="Aldo_ket_red"/>
    <property type="match status" value="1"/>
</dbReference>
<dbReference type="GO" id="GO:1990609">
    <property type="term" value="F:glutamate-cysteine ligase regulator activity"/>
    <property type="evidence" value="ECO:0000318"/>
    <property type="project" value="GO_Central"/>
</dbReference>
<keyword evidence="4" id="KW-0317">Glutathione biosynthesis</keyword>
<dbReference type="CTD" id="6750624"/>
<dbReference type="GO" id="GO:0017109">
    <property type="term" value="C:glutamate-cysteine ligase complex"/>
    <property type="evidence" value="ECO:0000318"/>
    <property type="project" value="GO_Central"/>
</dbReference>
<dbReference type="GeneID" id="6750624"/>
<dbReference type="PANTHER" id="PTHR13295">
    <property type="entry name" value="GLUTAMATE CYSTEINE LIGASE REGULATORY SUBUNIT"/>
    <property type="match status" value="1"/>
</dbReference>
<dbReference type="AlphaFoldDB" id="B3RP58"/>
<comment type="subunit">
    <text evidence="3">Heterodimer of a catalytic heavy chain and a regulatory light chain.</text>
</comment>
<evidence type="ECO:0000256" key="3">
    <source>
        <dbReference type="ARBA" id="ARBA00011532"/>
    </source>
</evidence>
<dbReference type="PANTHER" id="PTHR13295:SF4">
    <property type="entry name" value="GLUTAMATE--CYSTEINE LIGASE REGULATORY SUBUNIT"/>
    <property type="match status" value="1"/>
</dbReference>
<dbReference type="SUPFAM" id="SSF51430">
    <property type="entry name" value="NAD(P)-linked oxidoreductase"/>
    <property type="match status" value="1"/>
</dbReference>
<dbReference type="STRING" id="10228.B3RP58"/>
<evidence type="ECO:0000313" key="11">
    <source>
        <dbReference type="Proteomes" id="UP000009022"/>
    </source>
</evidence>
<organism evidence="10 11">
    <name type="scientific">Trichoplax adhaerens</name>
    <name type="common">Trichoplax reptans</name>
    <dbReference type="NCBI Taxonomy" id="10228"/>
    <lineage>
        <taxon>Eukaryota</taxon>
        <taxon>Metazoa</taxon>
        <taxon>Placozoa</taxon>
        <taxon>Uniplacotomia</taxon>
        <taxon>Trichoplacea</taxon>
        <taxon>Trichoplacidae</taxon>
        <taxon>Trichoplax</taxon>
    </lineage>
</organism>
<dbReference type="InterPro" id="IPR023210">
    <property type="entry name" value="NADP_OxRdtase_dom"/>
</dbReference>
<dbReference type="InParanoid" id="B3RP58"/>
<dbReference type="KEGG" id="tad:TRIADDRAFT_63651"/>